<evidence type="ECO:0000256" key="4">
    <source>
        <dbReference type="ARBA" id="ARBA00023242"/>
    </source>
</evidence>
<dbReference type="GO" id="GO:0010833">
    <property type="term" value="P:telomere maintenance via telomere lengthening"/>
    <property type="evidence" value="ECO:0007669"/>
    <property type="project" value="UniProtKB-UniRule"/>
</dbReference>
<dbReference type="CDD" id="cd11655">
    <property type="entry name" value="rap1_myb-like"/>
    <property type="match status" value="1"/>
</dbReference>
<dbReference type="InterPro" id="IPR015280">
    <property type="entry name" value="Rap1_DNA-bd"/>
</dbReference>
<dbReference type="GO" id="GO:0070187">
    <property type="term" value="C:shelterin complex"/>
    <property type="evidence" value="ECO:0007669"/>
    <property type="project" value="TreeGrafter"/>
</dbReference>
<keyword evidence="3 5" id="KW-0779">Telomere</keyword>
<evidence type="ECO:0000313" key="8">
    <source>
        <dbReference type="EMBL" id="EMG49340.1"/>
    </source>
</evidence>
<comment type="subunit">
    <text evidence="5">Homodimer.</text>
</comment>
<evidence type="ECO:0000259" key="6">
    <source>
        <dbReference type="Pfam" id="PF09197"/>
    </source>
</evidence>
<dbReference type="InterPro" id="IPR001357">
    <property type="entry name" value="BRCT_dom"/>
</dbReference>
<dbReference type="Pfam" id="PF09197">
    <property type="entry name" value="Rap1-DNA-bind"/>
    <property type="match status" value="1"/>
</dbReference>
<comment type="function">
    <text evidence="5">Involved in the regulation of telomere length, clustering and has a specific role in telomere position effect (TPE).</text>
</comment>
<reference evidence="8 9" key="1">
    <citation type="submission" date="2013-02" db="EMBL/GenBank/DDBJ databases">
        <title>Genome sequence of Candida maltosa Xu316, a potential industrial strain for xylitol and ethanol production.</title>
        <authorList>
            <person name="Yu J."/>
            <person name="Wang Q."/>
            <person name="Geng X."/>
            <person name="Bao W."/>
            <person name="He P."/>
            <person name="Cai J."/>
        </authorList>
    </citation>
    <scope>NUCLEOTIDE SEQUENCE [LARGE SCALE GENOMIC DNA]</scope>
    <source>
        <strain evidence="9">Xu316</strain>
    </source>
</reference>
<keyword evidence="9" id="KW-1185">Reference proteome</keyword>
<feature type="domain" description="Rap1 DNA-binding" evidence="6">
    <location>
        <begin position="315"/>
        <end position="370"/>
    </location>
</feature>
<evidence type="ECO:0000256" key="5">
    <source>
        <dbReference type="RuleBase" id="RU367107"/>
    </source>
</evidence>
<evidence type="ECO:0000256" key="2">
    <source>
        <dbReference type="ARBA" id="ARBA00022454"/>
    </source>
</evidence>
<evidence type="ECO:0000256" key="3">
    <source>
        <dbReference type="ARBA" id="ARBA00022895"/>
    </source>
</evidence>
<dbReference type="EMBL" id="AOGT01000707">
    <property type="protein sequence ID" value="EMG49340.1"/>
    <property type="molecule type" value="Genomic_DNA"/>
</dbReference>
<protein>
    <recommendedName>
        <fullName evidence="5">DNA-binding protein RAP1</fullName>
    </recommendedName>
</protein>
<dbReference type="OrthoDB" id="435460at2759"/>
<dbReference type="SUPFAM" id="SSF46689">
    <property type="entry name" value="Homeodomain-like"/>
    <property type="match status" value="2"/>
</dbReference>
<dbReference type="OMA" id="CLTRIAP"/>
<dbReference type="AlphaFoldDB" id="M3K224"/>
<name>M3K224_CANMX</name>
<dbReference type="STRING" id="1245528.M3K224"/>
<dbReference type="HOGENOM" id="CLU_052053_0_0_1"/>
<sequence>MNYNYTTFDDDDGRYTTDLSEATARAAEQAAGQQQQQYQLNRRTQMEAATRQAQELSKEVEKPKMRGRFDPPKTIFVDKDNKTMLFYIPKEEPNRIKYRELIIKHGGLLVDKQIPTAYHLSNNEKMLGYFKLKFIDDCIANGGLVPLLDYGTYNIPEDAGAFDPLIMNDLSSDITLEQFPMENASTGKFTPILSSAGSSKRKGTNRFTAEQDEFILEQVRMKPRYRHSHQFYHDLSQTRELHGHTGNSIRSRYRRHLEPLLSFVYKTDDRDRLMRDGNANLIKVGLNEIPGTLKNKFTAEDDYFLCSEAIKSENINYTFFSNLYRKRSSHTLNSWRDRYRKYVDEDTIPQYIEYYENCMELGEEPQCLTRVNK</sequence>
<dbReference type="Proteomes" id="UP000011777">
    <property type="component" value="Unassembled WGS sequence"/>
</dbReference>
<dbReference type="InterPro" id="IPR009057">
    <property type="entry name" value="Homeodomain-like_sf"/>
</dbReference>
<feature type="domain" description="BRCT" evidence="7">
    <location>
        <begin position="78"/>
        <end position="150"/>
    </location>
</feature>
<dbReference type="eggNOG" id="ENOG502S85C">
    <property type="taxonomic scope" value="Eukaryota"/>
</dbReference>
<dbReference type="PANTHER" id="PTHR16466:SF6">
    <property type="entry name" value="TELOMERIC REPEAT-BINDING FACTOR 2-INTERACTING PROTEIN 1"/>
    <property type="match status" value="1"/>
</dbReference>
<dbReference type="GO" id="GO:0042162">
    <property type="term" value="F:telomeric DNA binding"/>
    <property type="evidence" value="ECO:0007669"/>
    <property type="project" value="TreeGrafter"/>
</dbReference>
<dbReference type="Pfam" id="PF16589">
    <property type="entry name" value="BRCT_2"/>
    <property type="match status" value="1"/>
</dbReference>
<evidence type="ECO:0000256" key="1">
    <source>
        <dbReference type="ARBA" id="ARBA00010467"/>
    </source>
</evidence>
<comment type="subcellular location">
    <subcellularLocation>
        <location evidence="5">Nucleus</location>
    </subcellularLocation>
    <subcellularLocation>
        <location evidence="5">Chromosome</location>
        <location evidence="5">Telomere</location>
    </subcellularLocation>
</comment>
<proteinExistence type="inferred from homology"/>
<dbReference type="Gene3D" id="1.10.10.60">
    <property type="entry name" value="Homeodomain-like"/>
    <property type="match status" value="2"/>
</dbReference>
<keyword evidence="2 5" id="KW-0158">Chromosome</keyword>
<dbReference type="InterPro" id="IPR039595">
    <property type="entry name" value="TE2IP/Rap1"/>
</dbReference>
<evidence type="ECO:0000259" key="7">
    <source>
        <dbReference type="Pfam" id="PF16589"/>
    </source>
</evidence>
<dbReference type="PANTHER" id="PTHR16466">
    <property type="entry name" value="TELOMERE REPEAT-BINDING FACTOR 2-INTERACTING PROTEIN 1"/>
    <property type="match status" value="1"/>
</dbReference>
<comment type="caution">
    <text evidence="8">The sequence shown here is derived from an EMBL/GenBank/DDBJ whole genome shotgun (WGS) entry which is preliminary data.</text>
</comment>
<keyword evidence="4 5" id="KW-0539">Nucleus</keyword>
<accession>M3K224</accession>
<evidence type="ECO:0000313" key="9">
    <source>
        <dbReference type="Proteomes" id="UP000011777"/>
    </source>
</evidence>
<organism evidence="8 9">
    <name type="scientific">Candida maltosa (strain Xu316)</name>
    <name type="common">Yeast</name>
    <dbReference type="NCBI Taxonomy" id="1245528"/>
    <lineage>
        <taxon>Eukaryota</taxon>
        <taxon>Fungi</taxon>
        <taxon>Dikarya</taxon>
        <taxon>Ascomycota</taxon>
        <taxon>Saccharomycotina</taxon>
        <taxon>Pichiomycetes</taxon>
        <taxon>Debaryomycetaceae</taxon>
        <taxon>Candida/Lodderomyces clade</taxon>
        <taxon>Candida</taxon>
    </lineage>
</organism>
<comment type="similarity">
    <text evidence="1 5">Belongs to the RAP1 family.</text>
</comment>
<dbReference type="GO" id="GO:0031848">
    <property type="term" value="P:protection from non-homologous end joining at telomere"/>
    <property type="evidence" value="ECO:0007669"/>
    <property type="project" value="TreeGrafter"/>
</dbReference>
<gene>
    <name evidence="8" type="ORF">G210_5903</name>
</gene>